<dbReference type="Gene3D" id="1.10.20.140">
    <property type="match status" value="1"/>
</dbReference>
<dbReference type="OrthoDB" id="775260at2759"/>
<dbReference type="AlphaFoldDB" id="A0A2G8L6D2"/>
<dbReference type="HAMAP" id="MF_00185">
    <property type="entry name" value="IPP_trans"/>
    <property type="match status" value="1"/>
</dbReference>
<dbReference type="PANTHER" id="PTHR11088">
    <property type="entry name" value="TRNA DIMETHYLALLYLTRANSFERASE"/>
    <property type="match status" value="1"/>
</dbReference>
<dbReference type="STRING" id="307972.A0A2G8L6D2"/>
<keyword evidence="2 6" id="KW-0808">Transferase</keyword>
<dbReference type="SUPFAM" id="SSF52540">
    <property type="entry name" value="P-loop containing nucleoside triphosphate hydrolases"/>
    <property type="match status" value="1"/>
</dbReference>
<comment type="similarity">
    <text evidence="1">Belongs to the IPP transferase family.</text>
</comment>
<dbReference type="InterPro" id="IPR039657">
    <property type="entry name" value="Dimethylallyltransferase"/>
</dbReference>
<evidence type="ECO:0000256" key="1">
    <source>
        <dbReference type="ARBA" id="ARBA00005842"/>
    </source>
</evidence>
<dbReference type="GO" id="GO:0005739">
    <property type="term" value="C:mitochondrion"/>
    <property type="evidence" value="ECO:0007669"/>
    <property type="project" value="TreeGrafter"/>
</dbReference>
<dbReference type="InterPro" id="IPR018022">
    <property type="entry name" value="IPT"/>
</dbReference>
<name>A0A2G8L6D2_STIJA</name>
<protein>
    <submittedName>
        <fullName evidence="6">Putative tRNA dimethylallyltransferase, mitochondrial</fullName>
    </submittedName>
</protein>
<keyword evidence="3" id="KW-0547">Nucleotide-binding</keyword>
<dbReference type="Pfam" id="PF01715">
    <property type="entry name" value="IPPT"/>
    <property type="match status" value="3"/>
</dbReference>
<organism evidence="6 7">
    <name type="scientific">Stichopus japonicus</name>
    <name type="common">Sea cucumber</name>
    <dbReference type="NCBI Taxonomy" id="307972"/>
    <lineage>
        <taxon>Eukaryota</taxon>
        <taxon>Metazoa</taxon>
        <taxon>Echinodermata</taxon>
        <taxon>Eleutherozoa</taxon>
        <taxon>Echinozoa</taxon>
        <taxon>Holothuroidea</taxon>
        <taxon>Aspidochirotacea</taxon>
        <taxon>Aspidochirotida</taxon>
        <taxon>Stichopodidae</taxon>
        <taxon>Apostichopus</taxon>
    </lineage>
</organism>
<evidence type="ECO:0000256" key="5">
    <source>
        <dbReference type="SAM" id="MobiDB-lite"/>
    </source>
</evidence>
<evidence type="ECO:0000313" key="7">
    <source>
        <dbReference type="Proteomes" id="UP000230750"/>
    </source>
</evidence>
<accession>A0A2G8L6D2</accession>
<dbReference type="Proteomes" id="UP000230750">
    <property type="component" value="Unassembled WGS sequence"/>
</dbReference>
<keyword evidence="4" id="KW-0067">ATP-binding</keyword>
<gene>
    <name evidence="6" type="ORF">BSL78_07311</name>
</gene>
<evidence type="ECO:0000256" key="2">
    <source>
        <dbReference type="ARBA" id="ARBA00022679"/>
    </source>
</evidence>
<proteinExistence type="inferred from homology"/>
<evidence type="ECO:0000256" key="3">
    <source>
        <dbReference type="ARBA" id="ARBA00022741"/>
    </source>
</evidence>
<dbReference type="PANTHER" id="PTHR11088:SF89">
    <property type="entry name" value="TRNA DIMETHYLALLYLTRANSFERASE"/>
    <property type="match status" value="1"/>
</dbReference>
<dbReference type="InterPro" id="IPR027417">
    <property type="entry name" value="P-loop_NTPase"/>
</dbReference>
<reference evidence="6 7" key="1">
    <citation type="journal article" date="2017" name="PLoS Biol.">
        <title>The sea cucumber genome provides insights into morphological evolution and visceral regeneration.</title>
        <authorList>
            <person name="Zhang X."/>
            <person name="Sun L."/>
            <person name="Yuan J."/>
            <person name="Sun Y."/>
            <person name="Gao Y."/>
            <person name="Zhang L."/>
            <person name="Li S."/>
            <person name="Dai H."/>
            <person name="Hamel J.F."/>
            <person name="Liu C."/>
            <person name="Yu Y."/>
            <person name="Liu S."/>
            <person name="Lin W."/>
            <person name="Guo K."/>
            <person name="Jin S."/>
            <person name="Xu P."/>
            <person name="Storey K.B."/>
            <person name="Huan P."/>
            <person name="Zhang T."/>
            <person name="Zhou Y."/>
            <person name="Zhang J."/>
            <person name="Lin C."/>
            <person name="Li X."/>
            <person name="Xing L."/>
            <person name="Huo D."/>
            <person name="Sun M."/>
            <person name="Wang L."/>
            <person name="Mercier A."/>
            <person name="Li F."/>
            <person name="Yang H."/>
            <person name="Xiang J."/>
        </authorList>
    </citation>
    <scope>NUCLEOTIDE SEQUENCE [LARGE SCALE GENOMIC DNA]</scope>
    <source>
        <strain evidence="6">Shaxun</strain>
        <tissue evidence="6">Muscle</tissue>
    </source>
</reference>
<feature type="region of interest" description="Disordered" evidence="5">
    <location>
        <begin position="396"/>
        <end position="425"/>
    </location>
</feature>
<comment type="caution">
    <text evidence="6">The sequence shown here is derived from an EMBL/GenBank/DDBJ whole genome shotgun (WGS) entry which is preliminary data.</text>
</comment>
<dbReference type="GO" id="GO:0006400">
    <property type="term" value="P:tRNA modification"/>
    <property type="evidence" value="ECO:0007669"/>
    <property type="project" value="TreeGrafter"/>
</dbReference>
<evidence type="ECO:0000256" key="4">
    <source>
        <dbReference type="ARBA" id="ARBA00022840"/>
    </source>
</evidence>
<keyword evidence="7" id="KW-1185">Reference proteome</keyword>
<dbReference type="EMBL" id="MRZV01000200">
    <property type="protein sequence ID" value="PIK55823.1"/>
    <property type="molecule type" value="Genomic_DNA"/>
</dbReference>
<dbReference type="GO" id="GO:0005524">
    <property type="term" value="F:ATP binding"/>
    <property type="evidence" value="ECO:0007669"/>
    <property type="project" value="UniProtKB-KW"/>
</dbReference>
<evidence type="ECO:0000313" key="6">
    <source>
        <dbReference type="EMBL" id="PIK55823.1"/>
    </source>
</evidence>
<sequence>MAASMCQNIAKQVPPVVVILGATGTGKSKLAVEIAKTFQGDIISADSMQVYKGLDIITNKVTEEEQDGVPHHLLGVVSPLSRFTIVDFRDRAVSMIDELLRSHKMPVIVGGTNYYIEALLWKVLIEQNKRYNSSAEGLLIEDVGIVDKLKLPMTSLASSSVGFMEKISVLEENGEEQDCDRKNRSGESPVGVYQDLLRTLREISKGPVRGPSWCKEEHPIENVDKRKGVLRREVNDVNCENEMEMLEGKNSTLENKFNPSNLDNCTEDEKDATEEVCYQSKSLQREEKFVGAAGTDLGHKDCDSNPIKKPLEGSCISTGQQDEFTDSEGLSFSVEDLGDDHDDGFAIIDVRKSSSSALHRILSTVDPDMALRLHPNDKRKIIRSLQVYQQHGIPHSQLLESQRTRKGGPLGGPLRYQNPHAPVASDRTRCSDELYEQGIFQSIGFKEFHPYLILPDHDKETDLGKRLLLDCIERLKVVTKQYARKQLKWIRNRFLKRPGENVPSVYGLASTDPTRWDELVYQPAVEILRALMEGEEPSYRPLERQEADITPPIRSRMSAKSVMAGYLSVHSNGKAQGIYAMVIACMCVYVTPLARKHDNSTMARWIEVILGHVTSRRHKKRVAGARKRTLNHKWAEALAKRVETTGNKR</sequence>
<dbReference type="GO" id="GO:0052381">
    <property type="term" value="F:tRNA dimethylallyltransferase activity"/>
    <property type="evidence" value="ECO:0007669"/>
    <property type="project" value="InterPro"/>
</dbReference>
<dbReference type="Gene3D" id="3.40.50.300">
    <property type="entry name" value="P-loop containing nucleotide triphosphate hydrolases"/>
    <property type="match status" value="2"/>
</dbReference>